<sequence length="103" mass="11352">MSIALIGGMDRLERHYRQEAARSGVELRVFSRSENNIAAKLKRFDALVIFTNKVSHRVRNEAMAAAKLNGIPVFQYHSCGLCTLRDCLSCLACPAQGNLGGRS</sequence>
<gene>
    <name evidence="2" type="ORF">ENQ87_00875</name>
</gene>
<name>A0A831XK53_GEOME</name>
<comment type="caution">
    <text evidence="2">The sequence shown here is derived from an EMBL/GenBank/DDBJ whole genome shotgun (WGS) entry which is preliminary data.</text>
</comment>
<proteinExistence type="inferred from homology"/>
<dbReference type="InterPro" id="IPR016772">
    <property type="entry name" value="UCP020408"/>
</dbReference>
<evidence type="ECO:0000313" key="2">
    <source>
        <dbReference type="EMBL" id="HEN40918.1"/>
    </source>
</evidence>
<comment type="similarity">
    <text evidence="1">Belongs to the UPF0751 family.</text>
</comment>
<accession>A0A831XK53</accession>
<dbReference type="Pfam" id="PF10087">
    <property type="entry name" value="DUF2325"/>
    <property type="match status" value="1"/>
</dbReference>
<organism evidence="2">
    <name type="scientific">Geobacter metallireducens</name>
    <dbReference type="NCBI Taxonomy" id="28232"/>
    <lineage>
        <taxon>Bacteria</taxon>
        <taxon>Pseudomonadati</taxon>
        <taxon>Thermodesulfobacteriota</taxon>
        <taxon>Desulfuromonadia</taxon>
        <taxon>Geobacterales</taxon>
        <taxon>Geobacteraceae</taxon>
        <taxon>Geobacter</taxon>
    </lineage>
</organism>
<dbReference type="EMBL" id="DSOV01000004">
    <property type="protein sequence ID" value="HEN40918.1"/>
    <property type="molecule type" value="Genomic_DNA"/>
</dbReference>
<protein>
    <submittedName>
        <fullName evidence="2">DUF2325 domain-containing protein</fullName>
    </submittedName>
</protein>
<evidence type="ECO:0000256" key="1">
    <source>
        <dbReference type="ARBA" id="ARBA00007189"/>
    </source>
</evidence>
<reference evidence="2" key="1">
    <citation type="journal article" date="2020" name="mSystems">
        <title>Genome- and Community-Level Interaction Insights into Carbon Utilization and Element Cycling Functions of Hydrothermarchaeota in Hydrothermal Sediment.</title>
        <authorList>
            <person name="Zhou Z."/>
            <person name="Liu Y."/>
            <person name="Xu W."/>
            <person name="Pan J."/>
            <person name="Luo Z.H."/>
            <person name="Li M."/>
        </authorList>
    </citation>
    <scope>NUCLEOTIDE SEQUENCE [LARGE SCALE GENOMIC DNA]</scope>
    <source>
        <strain evidence="2">SpSt-349</strain>
    </source>
</reference>
<dbReference type="AlphaFoldDB" id="A0A831XK53"/>